<dbReference type="GO" id="GO:0005506">
    <property type="term" value="F:iron ion binding"/>
    <property type="evidence" value="ECO:0007669"/>
    <property type="project" value="InterPro"/>
</dbReference>
<evidence type="ECO:0000256" key="4">
    <source>
        <dbReference type="ARBA" id="ARBA00022617"/>
    </source>
</evidence>
<evidence type="ECO:0000256" key="6">
    <source>
        <dbReference type="ARBA" id="ARBA00022723"/>
    </source>
</evidence>
<comment type="subcellular location">
    <subcellularLocation>
        <location evidence="2">Membrane</location>
    </subcellularLocation>
</comment>
<reference evidence="14 15" key="1">
    <citation type="submission" date="2015-09" db="EMBL/GenBank/DDBJ databases">
        <title>Host preference determinants of Valsa canker pathogens revealed by comparative genomics.</title>
        <authorList>
            <person name="Yin Z."/>
            <person name="Huang L."/>
        </authorList>
    </citation>
    <scope>NUCLEOTIDE SEQUENCE [LARGE SCALE GENOMIC DNA]</scope>
    <source>
        <strain evidence="14 15">03-1</strain>
    </source>
</reference>
<evidence type="ECO:0008006" key="16">
    <source>
        <dbReference type="Google" id="ProtNLM"/>
    </source>
</evidence>
<proteinExistence type="inferred from homology"/>
<protein>
    <recommendedName>
        <fullName evidence="16">Cytochrome P450</fullName>
    </recommendedName>
</protein>
<evidence type="ECO:0000256" key="5">
    <source>
        <dbReference type="ARBA" id="ARBA00022692"/>
    </source>
</evidence>
<keyword evidence="15" id="KW-1185">Reference proteome</keyword>
<evidence type="ECO:0000256" key="3">
    <source>
        <dbReference type="ARBA" id="ARBA00010617"/>
    </source>
</evidence>
<dbReference type="PRINTS" id="PR00465">
    <property type="entry name" value="EP450IV"/>
</dbReference>
<evidence type="ECO:0000256" key="13">
    <source>
        <dbReference type="RuleBase" id="RU000461"/>
    </source>
</evidence>
<organism evidence="14 15">
    <name type="scientific">Cytospora schulzeri</name>
    <dbReference type="NCBI Taxonomy" id="448051"/>
    <lineage>
        <taxon>Eukaryota</taxon>
        <taxon>Fungi</taxon>
        <taxon>Dikarya</taxon>
        <taxon>Ascomycota</taxon>
        <taxon>Pezizomycotina</taxon>
        <taxon>Sordariomycetes</taxon>
        <taxon>Sordariomycetidae</taxon>
        <taxon>Diaporthales</taxon>
        <taxon>Cytosporaceae</taxon>
        <taxon>Cytospora</taxon>
    </lineage>
</organism>
<dbReference type="InterPro" id="IPR002403">
    <property type="entry name" value="Cyt_P450_E_grp-IV"/>
</dbReference>
<keyword evidence="7" id="KW-1133">Transmembrane helix</keyword>
<evidence type="ECO:0000256" key="8">
    <source>
        <dbReference type="ARBA" id="ARBA00023002"/>
    </source>
</evidence>
<dbReference type="GO" id="GO:0004497">
    <property type="term" value="F:monooxygenase activity"/>
    <property type="evidence" value="ECO:0007669"/>
    <property type="project" value="UniProtKB-KW"/>
</dbReference>
<evidence type="ECO:0000313" key="15">
    <source>
        <dbReference type="Proteomes" id="UP000283895"/>
    </source>
</evidence>
<dbReference type="CDD" id="cd11041">
    <property type="entry name" value="CYP503A1-like"/>
    <property type="match status" value="1"/>
</dbReference>
<keyword evidence="9 12" id="KW-0408">Iron</keyword>
<dbReference type="InterPro" id="IPR036396">
    <property type="entry name" value="Cyt_P450_sf"/>
</dbReference>
<dbReference type="SUPFAM" id="SSF48264">
    <property type="entry name" value="Cytochrome P450"/>
    <property type="match status" value="1"/>
</dbReference>
<keyword evidence="11" id="KW-0472">Membrane</keyword>
<evidence type="ECO:0000256" key="10">
    <source>
        <dbReference type="ARBA" id="ARBA00023033"/>
    </source>
</evidence>
<keyword evidence="5" id="KW-0812">Transmembrane</keyword>
<feature type="binding site" description="axial binding residue" evidence="12">
    <location>
        <position position="322"/>
    </location>
    <ligand>
        <name>heme</name>
        <dbReference type="ChEBI" id="CHEBI:30413"/>
    </ligand>
    <ligandPart>
        <name>Fe</name>
        <dbReference type="ChEBI" id="CHEBI:18248"/>
    </ligandPart>
</feature>
<evidence type="ECO:0000313" key="14">
    <source>
        <dbReference type="EMBL" id="ROW08458.1"/>
    </source>
</evidence>
<keyword evidence="4 12" id="KW-0349">Heme</keyword>
<gene>
    <name evidence="14" type="ORF">VMCG_03186</name>
</gene>
<evidence type="ECO:0000256" key="9">
    <source>
        <dbReference type="ARBA" id="ARBA00023004"/>
    </source>
</evidence>
<dbReference type="PROSITE" id="PS00086">
    <property type="entry name" value="CYTOCHROME_P450"/>
    <property type="match status" value="1"/>
</dbReference>
<dbReference type="InterPro" id="IPR017972">
    <property type="entry name" value="Cyt_P450_CS"/>
</dbReference>
<sequence>MAVRLGTIFSHISGAITTKFTEIFDAALRTDGNWTCLPSLTTASKVVSAACMVVFFGPDLSADQEFCQAALAYPEELFHTAMFLLPLPSLLWPITSRWFVRNHRASDTMVACLTSAVAKRQKRLNSQMPQGRDYLQFIIDSNSQTDRLTTEDIVSIILRTWIIAVHETAVTSVNALESLCRHPEYIEPLRHETSAFGSLGELDILTGGNGAKVSELDEAPLLDSFLRESSRLNPPNSITMRRKAQTVVKFRDGTRILKGDMACASSQSIMRSNENYEEASNFSAWRFIEDCGHEASPRFRNTTRFTGTELTYPLWGLGKHACPGRFYASAVLKLFIVHVLREYDIKLPSSPVPRTHHFASFIIPDKSSILYLRKRQEGLD</sequence>
<dbReference type="Gene3D" id="1.10.630.10">
    <property type="entry name" value="Cytochrome P450"/>
    <property type="match status" value="1"/>
</dbReference>
<accession>A0A423WY96</accession>
<evidence type="ECO:0000256" key="2">
    <source>
        <dbReference type="ARBA" id="ARBA00004370"/>
    </source>
</evidence>
<dbReference type="OrthoDB" id="1844152at2759"/>
<dbReference type="Proteomes" id="UP000283895">
    <property type="component" value="Unassembled WGS sequence"/>
</dbReference>
<name>A0A423WY96_9PEZI</name>
<dbReference type="STRING" id="356882.A0A423WY96"/>
<evidence type="ECO:0000256" key="12">
    <source>
        <dbReference type="PIRSR" id="PIRSR602403-1"/>
    </source>
</evidence>
<dbReference type="PANTHER" id="PTHR46206">
    <property type="entry name" value="CYTOCHROME P450"/>
    <property type="match status" value="1"/>
</dbReference>
<evidence type="ECO:0000256" key="11">
    <source>
        <dbReference type="ARBA" id="ARBA00023136"/>
    </source>
</evidence>
<dbReference type="InterPro" id="IPR001128">
    <property type="entry name" value="Cyt_P450"/>
</dbReference>
<dbReference type="Pfam" id="PF00067">
    <property type="entry name" value="p450"/>
    <property type="match status" value="1"/>
</dbReference>
<evidence type="ECO:0000256" key="1">
    <source>
        <dbReference type="ARBA" id="ARBA00001971"/>
    </source>
</evidence>
<keyword evidence="8 13" id="KW-0560">Oxidoreductase</keyword>
<dbReference type="AlphaFoldDB" id="A0A423WY96"/>
<comment type="similarity">
    <text evidence="3 13">Belongs to the cytochrome P450 family.</text>
</comment>
<keyword evidence="6 12" id="KW-0479">Metal-binding</keyword>
<dbReference type="EMBL" id="LKEA01000006">
    <property type="protein sequence ID" value="ROW08458.1"/>
    <property type="molecule type" value="Genomic_DNA"/>
</dbReference>
<dbReference type="GO" id="GO:0016705">
    <property type="term" value="F:oxidoreductase activity, acting on paired donors, with incorporation or reduction of molecular oxygen"/>
    <property type="evidence" value="ECO:0007669"/>
    <property type="project" value="InterPro"/>
</dbReference>
<evidence type="ECO:0000256" key="7">
    <source>
        <dbReference type="ARBA" id="ARBA00022989"/>
    </source>
</evidence>
<dbReference type="GO" id="GO:0020037">
    <property type="term" value="F:heme binding"/>
    <property type="evidence" value="ECO:0007669"/>
    <property type="project" value="InterPro"/>
</dbReference>
<comment type="caution">
    <text evidence="14">The sequence shown here is derived from an EMBL/GenBank/DDBJ whole genome shotgun (WGS) entry which is preliminary data.</text>
</comment>
<keyword evidence="10 13" id="KW-0503">Monooxygenase</keyword>
<comment type="cofactor">
    <cofactor evidence="1 12">
        <name>heme</name>
        <dbReference type="ChEBI" id="CHEBI:30413"/>
    </cofactor>
</comment>
<dbReference type="PANTHER" id="PTHR46206:SF5">
    <property type="entry name" value="P450, PUTATIVE (EUROFUNG)-RELATED"/>
    <property type="match status" value="1"/>
</dbReference>
<dbReference type="GO" id="GO:0016020">
    <property type="term" value="C:membrane"/>
    <property type="evidence" value="ECO:0007669"/>
    <property type="project" value="UniProtKB-SubCell"/>
</dbReference>